<evidence type="ECO:0000313" key="2">
    <source>
        <dbReference type="EMBL" id="KAD6454484.1"/>
    </source>
</evidence>
<dbReference type="PANTHER" id="PTHR31549:SF289">
    <property type="match status" value="1"/>
</dbReference>
<comment type="caution">
    <text evidence="2">The sequence shown here is derived from an EMBL/GenBank/DDBJ whole genome shotgun (WGS) entry which is preliminary data.</text>
</comment>
<name>A0A5N6PIF0_9ASTR</name>
<dbReference type="EMBL" id="SZYD01000004">
    <property type="protein sequence ID" value="KAD6454484.1"/>
    <property type="molecule type" value="Genomic_DNA"/>
</dbReference>
<dbReference type="InterPro" id="IPR004158">
    <property type="entry name" value="DUF247_pln"/>
</dbReference>
<dbReference type="Proteomes" id="UP000326396">
    <property type="component" value="Linkage Group LG12"/>
</dbReference>
<keyword evidence="1" id="KW-1133">Transmembrane helix</keyword>
<organism evidence="2 3">
    <name type="scientific">Mikania micrantha</name>
    <name type="common">bitter vine</name>
    <dbReference type="NCBI Taxonomy" id="192012"/>
    <lineage>
        <taxon>Eukaryota</taxon>
        <taxon>Viridiplantae</taxon>
        <taxon>Streptophyta</taxon>
        <taxon>Embryophyta</taxon>
        <taxon>Tracheophyta</taxon>
        <taxon>Spermatophyta</taxon>
        <taxon>Magnoliopsida</taxon>
        <taxon>eudicotyledons</taxon>
        <taxon>Gunneridae</taxon>
        <taxon>Pentapetalae</taxon>
        <taxon>asterids</taxon>
        <taxon>campanulids</taxon>
        <taxon>Asterales</taxon>
        <taxon>Asteraceae</taxon>
        <taxon>Asteroideae</taxon>
        <taxon>Heliantheae alliance</taxon>
        <taxon>Eupatorieae</taxon>
        <taxon>Mikania</taxon>
    </lineage>
</organism>
<protein>
    <submittedName>
        <fullName evidence="2">Uncharacterized protein</fullName>
    </submittedName>
</protein>
<feature type="transmembrane region" description="Helical" evidence="1">
    <location>
        <begin position="296"/>
        <end position="318"/>
    </location>
</feature>
<proteinExistence type="predicted"/>
<accession>A0A5N6PIF0</accession>
<keyword evidence="1" id="KW-0472">Membrane</keyword>
<sequence>MLENQIPLVILVQLLNDLHQHSTGDFDDSFLSNLLVKFCETLSPLRFTTPEIQLVLDLSNTYHLLNCMYHLIVTHNLSPKNPFLRANFLLDVHLEDVENAVQMAGGLIPGANAVLHSVLLVLQLPWDKIMSLVKKLFGENPTLLEIDIPSVSKLSKIRKIEFFSTSGGIYDIQFDEEIPSIALPVLDLKYGSEVVLRNLVAYEQLMFKKDNITNLDFTEYVDLMCGIIDGVKDVKILNIIKGDMSDEDIVNLFNGITKSSVETDGRRSELQKTIMKVNKFYGNIPSVKVFKFIKRLFLASWKILALVFSVLSLGLIIITDVCQVFDCKSRFGLGRSWSVFDFATRDNLVDF</sequence>
<gene>
    <name evidence="2" type="ORF">E3N88_09190</name>
</gene>
<evidence type="ECO:0000256" key="1">
    <source>
        <dbReference type="SAM" id="Phobius"/>
    </source>
</evidence>
<dbReference type="AlphaFoldDB" id="A0A5N6PIF0"/>
<keyword evidence="3" id="KW-1185">Reference proteome</keyword>
<keyword evidence="1" id="KW-0812">Transmembrane</keyword>
<reference evidence="2 3" key="1">
    <citation type="submission" date="2019-05" db="EMBL/GenBank/DDBJ databases">
        <title>Mikania micrantha, genome provides insights into the molecular mechanism of rapid growth.</title>
        <authorList>
            <person name="Liu B."/>
        </authorList>
    </citation>
    <scope>NUCLEOTIDE SEQUENCE [LARGE SCALE GENOMIC DNA]</scope>
    <source>
        <strain evidence="2">NLD-2019</strain>
        <tissue evidence="2">Leaf</tissue>
    </source>
</reference>
<dbReference type="PANTHER" id="PTHR31549">
    <property type="entry name" value="PROTEIN, PUTATIVE (DUF247)-RELATED-RELATED"/>
    <property type="match status" value="1"/>
</dbReference>
<evidence type="ECO:0000313" key="3">
    <source>
        <dbReference type="Proteomes" id="UP000326396"/>
    </source>
</evidence>
<dbReference type="OrthoDB" id="1621957at2759"/>
<dbReference type="Pfam" id="PF03140">
    <property type="entry name" value="DUF247"/>
    <property type="match status" value="1"/>
</dbReference>